<dbReference type="SMART" id="SM00771">
    <property type="entry name" value="ZipA_C"/>
    <property type="match status" value="1"/>
</dbReference>
<dbReference type="GO" id="GO:0043093">
    <property type="term" value="P:FtsZ-dependent cytokinesis"/>
    <property type="evidence" value="ECO:0007669"/>
    <property type="project" value="UniProtKB-UniRule"/>
</dbReference>
<dbReference type="GO" id="GO:0032153">
    <property type="term" value="C:cell division site"/>
    <property type="evidence" value="ECO:0007669"/>
    <property type="project" value="UniProtKB-UniRule"/>
</dbReference>
<evidence type="ECO:0000256" key="2">
    <source>
        <dbReference type="ARBA" id="ARBA00022519"/>
    </source>
</evidence>
<dbReference type="SUPFAM" id="SSF64383">
    <property type="entry name" value="Cell-division protein ZipA, C-terminal domain"/>
    <property type="match status" value="1"/>
</dbReference>
<dbReference type="Pfam" id="PF04354">
    <property type="entry name" value="ZipA_C"/>
    <property type="match status" value="1"/>
</dbReference>
<evidence type="ECO:0000256" key="8">
    <source>
        <dbReference type="HAMAP-Rule" id="MF_00509"/>
    </source>
</evidence>
<feature type="compositionally biased region" description="Low complexity" evidence="10">
    <location>
        <begin position="80"/>
        <end position="89"/>
    </location>
</feature>
<dbReference type="PANTHER" id="PTHR38685">
    <property type="entry name" value="CELL DIVISION PROTEIN ZIPA"/>
    <property type="match status" value="1"/>
</dbReference>
<keyword evidence="2 8" id="KW-0997">Cell inner membrane</keyword>
<feature type="region of interest" description="Disordered" evidence="10">
    <location>
        <begin position="39"/>
        <end position="194"/>
    </location>
</feature>
<evidence type="ECO:0000256" key="7">
    <source>
        <dbReference type="ARBA" id="ARBA00023306"/>
    </source>
</evidence>
<dbReference type="Gene3D" id="3.30.1400.10">
    <property type="entry name" value="ZipA, C-terminal FtsZ-binding domain"/>
    <property type="match status" value="1"/>
</dbReference>
<dbReference type="GO" id="GO:0000917">
    <property type="term" value="P:division septum assembly"/>
    <property type="evidence" value="ECO:0007669"/>
    <property type="project" value="TreeGrafter"/>
</dbReference>
<keyword evidence="3 8" id="KW-0132">Cell division</keyword>
<evidence type="ECO:0000256" key="9">
    <source>
        <dbReference type="RuleBase" id="RU003612"/>
    </source>
</evidence>
<comment type="subcellular location">
    <subcellularLocation>
        <location evidence="8">Cell inner membrane</location>
        <topology evidence="8">Single-pass type I membrane protein</topology>
    </subcellularLocation>
    <text evidence="8">Localizes to the Z ring in an FtsZ-dependent manner.</text>
</comment>
<comment type="subunit">
    <text evidence="8">Interacts with FtsZ via their C-terminal domains.</text>
</comment>
<proteinExistence type="inferred from homology"/>
<feature type="compositionally biased region" description="Basic and acidic residues" evidence="10">
    <location>
        <begin position="63"/>
        <end position="73"/>
    </location>
</feature>
<evidence type="ECO:0000256" key="6">
    <source>
        <dbReference type="ARBA" id="ARBA00023136"/>
    </source>
</evidence>
<protein>
    <recommendedName>
        <fullName evidence="8 9">Cell division protein ZipA</fullName>
    </recommendedName>
</protein>
<comment type="caution">
    <text evidence="12">The sequence shown here is derived from an EMBL/GenBank/DDBJ whole genome shotgun (WGS) entry which is preliminary data.</text>
</comment>
<dbReference type="InterPro" id="IPR007449">
    <property type="entry name" value="ZipA_FtsZ-bd_C"/>
</dbReference>
<organism evidence="12 13">
    <name type="scientific">Pseudidiomarina aquimaris</name>
    <dbReference type="NCBI Taxonomy" id="641841"/>
    <lineage>
        <taxon>Bacteria</taxon>
        <taxon>Pseudomonadati</taxon>
        <taxon>Pseudomonadota</taxon>
        <taxon>Gammaproteobacteria</taxon>
        <taxon>Alteromonadales</taxon>
        <taxon>Idiomarinaceae</taxon>
        <taxon>Pseudidiomarina</taxon>
    </lineage>
</organism>
<evidence type="ECO:0000256" key="4">
    <source>
        <dbReference type="ARBA" id="ARBA00022692"/>
    </source>
</evidence>
<dbReference type="RefSeq" id="WP_126833383.1">
    <property type="nucleotide sequence ID" value="NZ_PIPT01000003.1"/>
</dbReference>
<feature type="compositionally biased region" description="Basic and acidic residues" evidence="10">
    <location>
        <begin position="98"/>
        <end position="113"/>
    </location>
</feature>
<feature type="compositionally biased region" description="Polar residues" evidence="10">
    <location>
        <begin position="114"/>
        <end position="129"/>
    </location>
</feature>
<evidence type="ECO:0000313" key="12">
    <source>
        <dbReference type="EMBL" id="RUO48753.1"/>
    </source>
</evidence>
<feature type="compositionally biased region" description="Low complexity" evidence="10">
    <location>
        <begin position="154"/>
        <end position="179"/>
    </location>
</feature>
<dbReference type="HAMAP" id="MF_00509">
    <property type="entry name" value="ZipA"/>
    <property type="match status" value="1"/>
</dbReference>
<feature type="compositionally biased region" description="Basic and acidic residues" evidence="10">
    <location>
        <begin position="39"/>
        <end position="48"/>
    </location>
</feature>
<feature type="domain" description="ZipA C-terminal FtsZ-binding" evidence="11">
    <location>
        <begin position="199"/>
        <end position="326"/>
    </location>
</feature>
<keyword evidence="6 8" id="KW-0472">Membrane</keyword>
<dbReference type="PANTHER" id="PTHR38685:SF1">
    <property type="entry name" value="CELL DIVISION PROTEIN ZIPA"/>
    <property type="match status" value="1"/>
</dbReference>
<keyword evidence="5 8" id="KW-1133">Transmembrane helix</keyword>
<dbReference type="EMBL" id="PIPT01000003">
    <property type="protein sequence ID" value="RUO48753.1"/>
    <property type="molecule type" value="Genomic_DNA"/>
</dbReference>
<evidence type="ECO:0000256" key="5">
    <source>
        <dbReference type="ARBA" id="ARBA00022989"/>
    </source>
</evidence>
<keyword evidence="4 8" id="KW-0812">Transmembrane</keyword>
<reference evidence="13" key="1">
    <citation type="journal article" date="2018" name="Front. Microbiol.">
        <title>Genome-Based Analysis Reveals the Taxonomy and Diversity of the Family Idiomarinaceae.</title>
        <authorList>
            <person name="Liu Y."/>
            <person name="Lai Q."/>
            <person name="Shao Z."/>
        </authorList>
    </citation>
    <scope>NUCLEOTIDE SEQUENCE [LARGE SCALE GENOMIC DNA]</scope>
    <source>
        <strain evidence="13">SW15</strain>
    </source>
</reference>
<accession>A0A432XJ38</accession>
<dbReference type="AlphaFoldDB" id="A0A432XJ38"/>
<dbReference type="InterPro" id="IPR036765">
    <property type="entry name" value="ZipA_FtsZ-bd_C_sf"/>
</dbReference>
<feature type="transmembrane region" description="Helical" evidence="8">
    <location>
        <begin position="6"/>
        <end position="25"/>
    </location>
</feature>
<dbReference type="Proteomes" id="UP000286678">
    <property type="component" value="Unassembled WGS sequence"/>
</dbReference>
<keyword evidence="7 8" id="KW-0131">Cell cycle</keyword>
<name>A0A432XJ38_9GAMM</name>
<dbReference type="NCBIfam" id="TIGR02205">
    <property type="entry name" value="septum_zipA"/>
    <property type="match status" value="1"/>
</dbReference>
<sequence>MSTMQIVFSIIGLLLIALIIGHGMWNIRRNERRKLEQQMELEQKRQRAQDNSGFDDDGIGEVRVIRRASERQAEAQVHNSATSSATSRAPTRKPSPASREDTRVAAEELKPRTQPDSAPTMESQASIRASSDDEDFELPSVAAQPDELKKAEQAAKPAKPVAKASAKPAPKKAAGPEPAQQSMDLPLEPDDEPPLTQEPDMVIALHVVGQINGPVLLQQLTELGFKYGEFDIFHRHVDTAGTGPVLFSLANMFNPGTFDIDAMEHFETKGIALFLALPIKSNSTQAFTMMHNAAEKIAAAVEGGQVLDEHRNPLTRQAVQHIHQSIREYERKRLIRQ</sequence>
<gene>
    <name evidence="8 12" type="primary">zipA</name>
    <name evidence="12" type="ORF">CWE21_05170</name>
</gene>
<evidence type="ECO:0000256" key="10">
    <source>
        <dbReference type="SAM" id="MobiDB-lite"/>
    </source>
</evidence>
<keyword evidence="13" id="KW-1185">Reference proteome</keyword>
<evidence type="ECO:0000256" key="3">
    <source>
        <dbReference type="ARBA" id="ARBA00022618"/>
    </source>
</evidence>
<dbReference type="InterPro" id="IPR011919">
    <property type="entry name" value="Cell_div_ZipA"/>
</dbReference>
<comment type="function">
    <text evidence="8 9">Essential cell division protein that stabilizes the FtsZ protofilaments by cross-linking them and that serves as a cytoplasmic membrane anchor for the Z ring. Also required for the recruitment to the septal ring of downstream cell division proteins.</text>
</comment>
<comment type="similarity">
    <text evidence="8 9">Belongs to the ZipA family.</text>
</comment>
<evidence type="ECO:0000313" key="13">
    <source>
        <dbReference type="Proteomes" id="UP000286678"/>
    </source>
</evidence>
<dbReference type="GO" id="GO:0005886">
    <property type="term" value="C:plasma membrane"/>
    <property type="evidence" value="ECO:0007669"/>
    <property type="project" value="UniProtKB-SubCell"/>
</dbReference>
<evidence type="ECO:0000256" key="1">
    <source>
        <dbReference type="ARBA" id="ARBA00022475"/>
    </source>
</evidence>
<keyword evidence="1 8" id="KW-1003">Cell membrane</keyword>
<dbReference type="OrthoDB" id="7054914at2"/>
<evidence type="ECO:0000259" key="11">
    <source>
        <dbReference type="SMART" id="SM00771"/>
    </source>
</evidence>